<evidence type="ECO:0000313" key="3">
    <source>
        <dbReference type="Proteomes" id="UP000309561"/>
    </source>
</evidence>
<proteinExistence type="predicted"/>
<dbReference type="PANTHER" id="PTHR36698">
    <property type="entry name" value="BLL5892 PROTEIN"/>
    <property type="match status" value="1"/>
</dbReference>
<accession>A0A4U2Z7G6</accession>
<sequence>MAMFGFWLLKPTKEAQMQRYIIYFNESVLGLNLDAPVKYKGLSVGKVVDLGISRHNLEQVEVLVEILKETPIKTSTEAQLTSQGITGLSYINLTINGDVDAKPLALRENEDYPVIKSVPSILIKLENRFIDISEDLADTLQKTSRLLSDKNQEEITTLLKNSAILISKINSILDENTTQNFKESMKNLKNSSEKIDKLIPRVDELVSKSGRFEDDISAAFDSIKNSYLGIEESMNRFSMAIESGENNIKEISGEIAPAMNSTLLDMQNLILKIEETISRYERSPADIMFMKEEIKKGPGEK</sequence>
<dbReference type="PANTHER" id="PTHR36698:SF2">
    <property type="entry name" value="MCE_MLAD DOMAIN-CONTAINING PROTEIN"/>
    <property type="match status" value="1"/>
</dbReference>
<protein>
    <submittedName>
        <fullName evidence="2">MCE family protein</fullName>
    </submittedName>
</protein>
<organism evidence="2 3">
    <name type="scientific">Sulfurimonas crateris</name>
    <dbReference type="NCBI Taxonomy" id="2574727"/>
    <lineage>
        <taxon>Bacteria</taxon>
        <taxon>Pseudomonadati</taxon>
        <taxon>Campylobacterota</taxon>
        <taxon>Epsilonproteobacteria</taxon>
        <taxon>Campylobacterales</taxon>
        <taxon>Sulfurimonadaceae</taxon>
        <taxon>Sulfurimonas</taxon>
    </lineage>
</organism>
<dbReference type="AlphaFoldDB" id="A0A4U2Z7G6"/>
<dbReference type="Pfam" id="PF02470">
    <property type="entry name" value="MlaD"/>
    <property type="match status" value="1"/>
</dbReference>
<comment type="caution">
    <text evidence="2">The sequence shown here is derived from an EMBL/GenBank/DDBJ whole genome shotgun (WGS) entry which is preliminary data.</text>
</comment>
<feature type="domain" description="Mce/MlaD" evidence="1">
    <location>
        <begin position="18"/>
        <end position="94"/>
    </location>
</feature>
<dbReference type="Proteomes" id="UP000309561">
    <property type="component" value="Unassembled WGS sequence"/>
</dbReference>
<dbReference type="OrthoDB" id="5372112at2"/>
<gene>
    <name evidence="2" type="ORF">FCU45_07105</name>
</gene>
<reference evidence="2 3" key="1">
    <citation type="submission" date="2019-04" db="EMBL/GenBank/DDBJ databases">
        <title>Sulfurimonas crateris sp. nov. a facultative anaerobic sulfur-oxidizing chemolithautotrophic bacterium isolated from a terrestrial mud vulcano.</title>
        <authorList>
            <person name="Ratnikova N.M."/>
            <person name="Slobodkin A.I."/>
            <person name="Merkel A.Y."/>
            <person name="Novikov A."/>
            <person name="Bonch-Osmolovskaya E.A."/>
            <person name="Slobodkina G.B."/>
        </authorList>
    </citation>
    <scope>NUCLEOTIDE SEQUENCE [LARGE SCALE GENOMIC DNA]</scope>
    <source>
        <strain evidence="2 3">SN118</strain>
    </source>
</reference>
<name>A0A4U2Z7G6_9BACT</name>
<evidence type="ECO:0000259" key="1">
    <source>
        <dbReference type="Pfam" id="PF02470"/>
    </source>
</evidence>
<keyword evidence="3" id="KW-1185">Reference proteome</keyword>
<dbReference type="InterPro" id="IPR003399">
    <property type="entry name" value="Mce/MlaD"/>
</dbReference>
<dbReference type="EMBL" id="SZPX01000005">
    <property type="protein sequence ID" value="TKI69430.1"/>
    <property type="molecule type" value="Genomic_DNA"/>
</dbReference>
<evidence type="ECO:0000313" key="2">
    <source>
        <dbReference type="EMBL" id="TKI69430.1"/>
    </source>
</evidence>